<evidence type="ECO:0000256" key="7">
    <source>
        <dbReference type="SAM" id="Phobius"/>
    </source>
</evidence>
<protein>
    <submittedName>
        <fullName evidence="9">Arabinose efflux permease family protein</fullName>
    </submittedName>
</protein>
<dbReference type="EMBL" id="CP006569">
    <property type="protein sequence ID" value="AHF77049.1"/>
    <property type="molecule type" value="Genomic_DNA"/>
</dbReference>
<evidence type="ECO:0000313" key="9">
    <source>
        <dbReference type="EMBL" id="AHF77049.1"/>
    </source>
</evidence>
<dbReference type="OrthoDB" id="9812221at2"/>
<dbReference type="PATRIC" id="fig|1239307.3.peg.2207"/>
<proteinExistence type="predicted"/>
<feature type="transmembrane region" description="Helical" evidence="7">
    <location>
        <begin position="228"/>
        <end position="246"/>
    </location>
</feature>
<feature type="transmembrane region" description="Helical" evidence="7">
    <location>
        <begin position="82"/>
        <end position="101"/>
    </location>
</feature>
<feature type="transmembrane region" description="Helical" evidence="7">
    <location>
        <begin position="202"/>
        <end position="222"/>
    </location>
</feature>
<dbReference type="FunFam" id="1.20.1720.10:FF:000004">
    <property type="entry name" value="EmrB/QacA family drug resistance transporter"/>
    <property type="match status" value="1"/>
</dbReference>
<feature type="transmembrane region" description="Helical" evidence="7">
    <location>
        <begin position="170"/>
        <end position="190"/>
    </location>
</feature>
<feature type="domain" description="Major facilitator superfamily (MFS) profile" evidence="8">
    <location>
        <begin position="17"/>
        <end position="483"/>
    </location>
</feature>
<dbReference type="CDD" id="cd17502">
    <property type="entry name" value="MFS_Azr1_MDR_like"/>
    <property type="match status" value="1"/>
</dbReference>
<evidence type="ECO:0000313" key="10">
    <source>
        <dbReference type="Proteomes" id="UP000019028"/>
    </source>
</evidence>
<feature type="transmembrane region" description="Helical" evidence="7">
    <location>
        <begin position="266"/>
        <end position="292"/>
    </location>
</feature>
<dbReference type="Gene3D" id="1.20.1720.10">
    <property type="entry name" value="Multidrug resistance protein D"/>
    <property type="match status" value="1"/>
</dbReference>
<dbReference type="InterPro" id="IPR011701">
    <property type="entry name" value="MFS"/>
</dbReference>
<evidence type="ECO:0000256" key="1">
    <source>
        <dbReference type="ARBA" id="ARBA00004651"/>
    </source>
</evidence>
<gene>
    <name evidence="9" type="ORF">Sant_1999</name>
</gene>
<accession>W0HTG1</accession>
<dbReference type="PANTHER" id="PTHR23501:SF191">
    <property type="entry name" value="VACUOLAR BASIC AMINO ACID TRANSPORTER 4"/>
    <property type="match status" value="1"/>
</dbReference>
<feature type="transmembrane region" description="Helical" evidence="7">
    <location>
        <begin position="16"/>
        <end position="39"/>
    </location>
</feature>
<evidence type="ECO:0000256" key="5">
    <source>
        <dbReference type="ARBA" id="ARBA00022989"/>
    </source>
</evidence>
<keyword evidence="6 7" id="KW-0472">Membrane</keyword>
<sequence length="488" mass="51659">MHQTPASTAAPLRRGWILIACMLAMFMAAVEVTIVATAMPDIIASLGGFPLLSWVFSIYLLLQAISIPIYGRLADMFGRKPVFFVGTGLFLSGSILCGFASHMSALILFRALQGLGAGAIVPLATTIIADVYNQQERARLQGYLSSVWAVSAIIGPLMGAFIVRHYHWSGVFWVNVPLGIISTGLLARYLPAAPHRHDAPSLDVAGIAYMTLAVGCLLIALLQGDELGRWRAGLLVLSVISAVLLVREQRRSAVPLFPLALWQSKVIIAGNVGGLIIGAAMMGIAAFLPTYIQAVLGGSTLEAGWTLAVMSLGWPLASTLCGRLMIHTSYRLMALCGAVLLVAGSLLLLRLDAQSSIAAARLASFVIGLGMGMSNTTFLVSVQNEAPFAIRGIATASTVFTRMVGSALGTAVLGATLNMNLQRRLPGIDDPVQHLIAHHSHSGPGLAHMAQQVALSMHGVYWVSSLIAFCALIAAGLVPRGLRPRQEE</sequence>
<evidence type="ECO:0000256" key="2">
    <source>
        <dbReference type="ARBA" id="ARBA00022448"/>
    </source>
</evidence>
<evidence type="ECO:0000256" key="3">
    <source>
        <dbReference type="ARBA" id="ARBA00022475"/>
    </source>
</evidence>
<dbReference type="Gene3D" id="1.20.1250.20">
    <property type="entry name" value="MFS general substrate transporter like domains"/>
    <property type="match status" value="1"/>
</dbReference>
<dbReference type="Pfam" id="PF07690">
    <property type="entry name" value="MFS_1"/>
    <property type="match status" value="1"/>
</dbReference>
<dbReference type="GO" id="GO:0022857">
    <property type="term" value="F:transmembrane transporter activity"/>
    <property type="evidence" value="ECO:0007669"/>
    <property type="project" value="InterPro"/>
</dbReference>
<evidence type="ECO:0000256" key="6">
    <source>
        <dbReference type="ARBA" id="ARBA00023136"/>
    </source>
</evidence>
<dbReference type="HOGENOM" id="CLU_000960_22_3_6"/>
<name>W0HTG1_9GAMM</name>
<dbReference type="Proteomes" id="UP000019028">
    <property type="component" value="Chromosome"/>
</dbReference>
<dbReference type="InterPro" id="IPR036259">
    <property type="entry name" value="MFS_trans_sf"/>
</dbReference>
<feature type="transmembrane region" description="Helical" evidence="7">
    <location>
        <begin position="51"/>
        <end position="70"/>
    </location>
</feature>
<dbReference type="AlphaFoldDB" id="W0HTG1"/>
<keyword evidence="3" id="KW-1003">Cell membrane</keyword>
<dbReference type="GO" id="GO:0005886">
    <property type="term" value="C:plasma membrane"/>
    <property type="evidence" value="ECO:0007669"/>
    <property type="project" value="UniProtKB-SubCell"/>
</dbReference>
<evidence type="ECO:0000259" key="8">
    <source>
        <dbReference type="PROSITE" id="PS50850"/>
    </source>
</evidence>
<feature type="transmembrane region" description="Helical" evidence="7">
    <location>
        <begin position="459"/>
        <end position="478"/>
    </location>
</feature>
<dbReference type="RefSeq" id="WP_025422184.1">
    <property type="nucleotide sequence ID" value="NZ_CP006569.1"/>
</dbReference>
<dbReference type="SUPFAM" id="SSF103473">
    <property type="entry name" value="MFS general substrate transporter"/>
    <property type="match status" value="1"/>
</dbReference>
<feature type="transmembrane region" description="Helical" evidence="7">
    <location>
        <begin position="357"/>
        <end position="380"/>
    </location>
</feature>
<reference evidence="9 10" key="1">
    <citation type="journal article" date="2014" name="Genome Biol. Evol.">
        <title>Genome degeneration and adaptation in a nascent stage of symbiosis.</title>
        <authorList>
            <person name="Oakeson K.F."/>
            <person name="Gil R."/>
            <person name="Clayton A.L."/>
            <person name="Dunn D.M."/>
            <person name="von Niederhausern A.C."/>
            <person name="Hamil C."/>
            <person name="Aoyagi A."/>
            <person name="Duval B."/>
            <person name="Baca A."/>
            <person name="Silva F.J."/>
            <person name="Vallier A."/>
            <person name="Jackson D.G."/>
            <person name="Latorre A."/>
            <person name="Weiss R.B."/>
            <person name="Heddi A."/>
            <person name="Moya A."/>
            <person name="Dale C."/>
        </authorList>
    </citation>
    <scope>NUCLEOTIDE SEQUENCE [LARGE SCALE GENOMIC DNA]</scope>
    <source>
        <strain evidence="9 10">HS1</strain>
    </source>
</reference>
<comment type="subcellular location">
    <subcellularLocation>
        <location evidence="1">Cell membrane</location>
        <topology evidence="1">Multi-pass membrane protein</topology>
    </subcellularLocation>
</comment>
<dbReference type="PANTHER" id="PTHR23501">
    <property type="entry name" value="MAJOR FACILITATOR SUPERFAMILY"/>
    <property type="match status" value="1"/>
</dbReference>
<organism evidence="9 10">
    <name type="scientific">Sodalis praecaptivus</name>
    <dbReference type="NCBI Taxonomy" id="1239307"/>
    <lineage>
        <taxon>Bacteria</taxon>
        <taxon>Pseudomonadati</taxon>
        <taxon>Pseudomonadota</taxon>
        <taxon>Gammaproteobacteria</taxon>
        <taxon>Enterobacterales</taxon>
        <taxon>Bruguierivoracaceae</taxon>
        <taxon>Sodalis</taxon>
    </lineage>
</organism>
<dbReference type="PROSITE" id="PS50850">
    <property type="entry name" value="MFS"/>
    <property type="match status" value="1"/>
</dbReference>
<dbReference type="KEGG" id="sod:Sant_1999"/>
<feature type="transmembrane region" description="Helical" evidence="7">
    <location>
        <begin position="392"/>
        <end position="417"/>
    </location>
</feature>
<feature type="transmembrane region" description="Helical" evidence="7">
    <location>
        <begin position="304"/>
        <end position="325"/>
    </location>
</feature>
<keyword evidence="10" id="KW-1185">Reference proteome</keyword>
<evidence type="ECO:0000256" key="4">
    <source>
        <dbReference type="ARBA" id="ARBA00022692"/>
    </source>
</evidence>
<feature type="transmembrane region" description="Helical" evidence="7">
    <location>
        <begin position="143"/>
        <end position="164"/>
    </location>
</feature>
<keyword evidence="2" id="KW-0813">Transport</keyword>
<feature type="transmembrane region" description="Helical" evidence="7">
    <location>
        <begin position="332"/>
        <end position="351"/>
    </location>
</feature>
<keyword evidence="5 7" id="KW-1133">Transmembrane helix</keyword>
<dbReference type="InterPro" id="IPR020846">
    <property type="entry name" value="MFS_dom"/>
</dbReference>
<keyword evidence="4 7" id="KW-0812">Transmembrane</keyword>
<feature type="transmembrane region" description="Helical" evidence="7">
    <location>
        <begin position="107"/>
        <end position="131"/>
    </location>
</feature>